<dbReference type="EMBL" id="MNCJ02000319">
    <property type="protein sequence ID" value="KAF5808441.1"/>
    <property type="molecule type" value="Genomic_DNA"/>
</dbReference>
<accession>A0A9K3J4W2</accession>
<comment type="caution">
    <text evidence="1">The sequence shown here is derived from an EMBL/GenBank/DDBJ whole genome shotgun (WGS) entry which is preliminary data.</text>
</comment>
<protein>
    <submittedName>
        <fullName evidence="1">Uncharacterized protein</fullName>
    </submittedName>
</protein>
<name>A0A9K3J4W2_HELAN</name>
<reference evidence="1" key="1">
    <citation type="journal article" date="2017" name="Nature">
        <title>The sunflower genome provides insights into oil metabolism, flowering and Asterid evolution.</title>
        <authorList>
            <person name="Badouin H."/>
            <person name="Gouzy J."/>
            <person name="Grassa C.J."/>
            <person name="Murat F."/>
            <person name="Staton S.E."/>
            <person name="Cottret L."/>
            <person name="Lelandais-Briere C."/>
            <person name="Owens G.L."/>
            <person name="Carrere S."/>
            <person name="Mayjonade B."/>
            <person name="Legrand L."/>
            <person name="Gill N."/>
            <person name="Kane N.C."/>
            <person name="Bowers J.E."/>
            <person name="Hubner S."/>
            <person name="Bellec A."/>
            <person name="Berard A."/>
            <person name="Berges H."/>
            <person name="Blanchet N."/>
            <person name="Boniface M.C."/>
            <person name="Brunel D."/>
            <person name="Catrice O."/>
            <person name="Chaidir N."/>
            <person name="Claudel C."/>
            <person name="Donnadieu C."/>
            <person name="Faraut T."/>
            <person name="Fievet G."/>
            <person name="Helmstetter N."/>
            <person name="King M."/>
            <person name="Knapp S.J."/>
            <person name="Lai Z."/>
            <person name="Le Paslier M.C."/>
            <person name="Lippi Y."/>
            <person name="Lorenzon L."/>
            <person name="Mandel J.R."/>
            <person name="Marage G."/>
            <person name="Marchand G."/>
            <person name="Marquand E."/>
            <person name="Bret-Mestries E."/>
            <person name="Morien E."/>
            <person name="Nambeesan S."/>
            <person name="Nguyen T."/>
            <person name="Pegot-Espagnet P."/>
            <person name="Pouilly N."/>
            <person name="Raftis F."/>
            <person name="Sallet E."/>
            <person name="Schiex T."/>
            <person name="Thomas J."/>
            <person name="Vandecasteele C."/>
            <person name="Vares D."/>
            <person name="Vear F."/>
            <person name="Vautrin S."/>
            <person name="Crespi M."/>
            <person name="Mangin B."/>
            <person name="Burke J.M."/>
            <person name="Salse J."/>
            <person name="Munos S."/>
            <person name="Vincourt P."/>
            <person name="Rieseberg L.H."/>
            <person name="Langlade N.B."/>
        </authorList>
    </citation>
    <scope>NUCLEOTIDE SEQUENCE</scope>
    <source>
        <tissue evidence="1">Leaves</tissue>
    </source>
</reference>
<gene>
    <name evidence="1" type="ORF">HanXRQr2_Chr04g0145411</name>
</gene>
<evidence type="ECO:0000313" key="2">
    <source>
        <dbReference type="Proteomes" id="UP000215914"/>
    </source>
</evidence>
<organism evidence="1 2">
    <name type="scientific">Helianthus annuus</name>
    <name type="common">Common sunflower</name>
    <dbReference type="NCBI Taxonomy" id="4232"/>
    <lineage>
        <taxon>Eukaryota</taxon>
        <taxon>Viridiplantae</taxon>
        <taxon>Streptophyta</taxon>
        <taxon>Embryophyta</taxon>
        <taxon>Tracheophyta</taxon>
        <taxon>Spermatophyta</taxon>
        <taxon>Magnoliopsida</taxon>
        <taxon>eudicotyledons</taxon>
        <taxon>Gunneridae</taxon>
        <taxon>Pentapetalae</taxon>
        <taxon>asterids</taxon>
        <taxon>campanulids</taxon>
        <taxon>Asterales</taxon>
        <taxon>Asteraceae</taxon>
        <taxon>Asteroideae</taxon>
        <taxon>Heliantheae alliance</taxon>
        <taxon>Heliantheae</taxon>
        <taxon>Helianthus</taxon>
    </lineage>
</organism>
<dbReference type="Gramene" id="mRNA:HanXRQr2_Chr04g0145411">
    <property type="protein sequence ID" value="CDS:HanXRQr2_Chr04g0145411.1"/>
    <property type="gene ID" value="HanXRQr2_Chr04g0145411"/>
</dbReference>
<dbReference type="AlphaFoldDB" id="A0A9K3J4W2"/>
<evidence type="ECO:0000313" key="1">
    <source>
        <dbReference type="EMBL" id="KAF5808441.1"/>
    </source>
</evidence>
<reference evidence="1" key="2">
    <citation type="submission" date="2020-06" db="EMBL/GenBank/DDBJ databases">
        <title>Helianthus annuus Genome sequencing and assembly Release 2.</title>
        <authorList>
            <person name="Gouzy J."/>
            <person name="Langlade N."/>
            <person name="Munos S."/>
        </authorList>
    </citation>
    <scope>NUCLEOTIDE SEQUENCE</scope>
    <source>
        <tissue evidence="1">Leaves</tissue>
    </source>
</reference>
<keyword evidence="2" id="KW-1185">Reference proteome</keyword>
<proteinExistence type="predicted"/>
<dbReference type="Proteomes" id="UP000215914">
    <property type="component" value="Unassembled WGS sequence"/>
</dbReference>
<sequence length="92" mass="11178">MMNSSHDWQTSLGKGFWWLQKYLFCSQHHISPSRAQGSQHLSLRRILFIHKKIANIYTHIGPHMWAAYSHERQLFWREVDFCRWAVRRLLGR</sequence>